<protein>
    <submittedName>
        <fullName evidence="2">Peptidase C13 family protein</fullName>
    </submittedName>
</protein>
<dbReference type="Gene3D" id="3.40.50.1460">
    <property type="match status" value="1"/>
</dbReference>
<dbReference type="GO" id="GO:0051603">
    <property type="term" value="P:proteolysis involved in protein catabolic process"/>
    <property type="evidence" value="ECO:0007669"/>
    <property type="project" value="TreeGrafter"/>
</dbReference>
<dbReference type="Proteomes" id="UP000053660">
    <property type="component" value="Unassembled WGS sequence"/>
</dbReference>
<comment type="similarity">
    <text evidence="1">Belongs to the peptidase C13 family.</text>
</comment>
<dbReference type="EMBL" id="KN583203">
    <property type="protein sequence ID" value="KHJ81997.1"/>
    <property type="molecule type" value="Genomic_DNA"/>
</dbReference>
<dbReference type="AlphaFoldDB" id="A0A0B1SEN3"/>
<dbReference type="InterPro" id="IPR001096">
    <property type="entry name" value="Peptidase_C13"/>
</dbReference>
<evidence type="ECO:0000256" key="1">
    <source>
        <dbReference type="ARBA" id="ARBA00009941"/>
    </source>
</evidence>
<sequence length="110" mass="12620">KPNDRIFVYFSDHGDVGMLIFPKDLLTVKQLNETLNWMHQNDRYSQMVFYIEACYSGSMFENILTNDMNVYAVTAANGKQPSYATHCTNGMRLPCLGDEFTASWTEDSDE</sequence>
<reference evidence="2 3" key="1">
    <citation type="submission" date="2014-03" db="EMBL/GenBank/DDBJ databases">
        <title>Draft genome of the hookworm Oesophagostomum dentatum.</title>
        <authorList>
            <person name="Mitreva M."/>
        </authorList>
    </citation>
    <scope>NUCLEOTIDE SEQUENCE [LARGE SCALE GENOMIC DNA]</scope>
    <source>
        <strain evidence="2 3">OD-Hann</strain>
    </source>
</reference>
<feature type="non-terminal residue" evidence="2">
    <location>
        <position position="110"/>
    </location>
</feature>
<name>A0A0B1SEN3_OESDE</name>
<dbReference type="Pfam" id="PF01650">
    <property type="entry name" value="Peptidase_C13"/>
    <property type="match status" value="1"/>
</dbReference>
<evidence type="ECO:0000313" key="2">
    <source>
        <dbReference type="EMBL" id="KHJ81997.1"/>
    </source>
</evidence>
<dbReference type="GO" id="GO:0006624">
    <property type="term" value="P:vacuolar protein processing"/>
    <property type="evidence" value="ECO:0007669"/>
    <property type="project" value="TreeGrafter"/>
</dbReference>
<dbReference type="PANTHER" id="PTHR12000:SF42">
    <property type="entry name" value="LEGUMAIN"/>
    <property type="match status" value="1"/>
</dbReference>
<keyword evidence="3" id="KW-1185">Reference proteome</keyword>
<dbReference type="GO" id="GO:0005773">
    <property type="term" value="C:vacuole"/>
    <property type="evidence" value="ECO:0007669"/>
    <property type="project" value="GOC"/>
</dbReference>
<evidence type="ECO:0000313" key="3">
    <source>
        <dbReference type="Proteomes" id="UP000053660"/>
    </source>
</evidence>
<dbReference type="GO" id="GO:0004197">
    <property type="term" value="F:cysteine-type endopeptidase activity"/>
    <property type="evidence" value="ECO:0007669"/>
    <property type="project" value="TreeGrafter"/>
</dbReference>
<gene>
    <name evidence="2" type="ORF">OESDEN_18312</name>
</gene>
<proteinExistence type="inferred from homology"/>
<dbReference type="PANTHER" id="PTHR12000">
    <property type="entry name" value="HEMOGLOBINASE FAMILY MEMBER"/>
    <property type="match status" value="1"/>
</dbReference>
<dbReference type="OrthoDB" id="192611at2759"/>
<feature type="non-terminal residue" evidence="2">
    <location>
        <position position="1"/>
    </location>
</feature>
<organism evidence="2 3">
    <name type="scientific">Oesophagostomum dentatum</name>
    <name type="common">Nodular worm</name>
    <dbReference type="NCBI Taxonomy" id="61180"/>
    <lineage>
        <taxon>Eukaryota</taxon>
        <taxon>Metazoa</taxon>
        <taxon>Ecdysozoa</taxon>
        <taxon>Nematoda</taxon>
        <taxon>Chromadorea</taxon>
        <taxon>Rhabditida</taxon>
        <taxon>Rhabditina</taxon>
        <taxon>Rhabditomorpha</taxon>
        <taxon>Strongyloidea</taxon>
        <taxon>Strongylidae</taxon>
        <taxon>Oesophagostomum</taxon>
    </lineage>
</organism>
<accession>A0A0B1SEN3</accession>